<evidence type="ECO:0000313" key="1">
    <source>
        <dbReference type="EMBL" id="KRM07250.1"/>
    </source>
</evidence>
<dbReference type="Proteomes" id="UP000051307">
    <property type="component" value="Unassembled WGS sequence"/>
</dbReference>
<protein>
    <submittedName>
        <fullName evidence="1">Uncharacterized protein</fullName>
    </submittedName>
</protein>
<comment type="caution">
    <text evidence="1">The sequence shown here is derived from an EMBL/GenBank/DDBJ whole genome shotgun (WGS) entry which is preliminary data.</text>
</comment>
<dbReference type="AlphaFoldDB" id="A0A0R1VNS8"/>
<name>A0A0R1VNS8_9LACO</name>
<dbReference type="EMBL" id="AZFU01000001">
    <property type="protein sequence ID" value="KRM07250.1"/>
    <property type="molecule type" value="Genomic_DNA"/>
</dbReference>
<organism evidence="1 2">
    <name type="scientific">Lactobacillus kitasatonis DSM 16761 = JCM 1039</name>
    <dbReference type="NCBI Taxonomy" id="1423767"/>
    <lineage>
        <taxon>Bacteria</taxon>
        <taxon>Bacillati</taxon>
        <taxon>Bacillota</taxon>
        <taxon>Bacilli</taxon>
        <taxon>Lactobacillales</taxon>
        <taxon>Lactobacillaceae</taxon>
        <taxon>Lactobacillus</taxon>
    </lineage>
</organism>
<proteinExistence type="predicted"/>
<evidence type="ECO:0000313" key="2">
    <source>
        <dbReference type="Proteomes" id="UP000051307"/>
    </source>
</evidence>
<gene>
    <name evidence="1" type="ORF">FC59_GL000678</name>
</gene>
<accession>A0A0R1VNS8</accession>
<reference evidence="1 2" key="1">
    <citation type="journal article" date="2015" name="Genome Announc.">
        <title>Expanding the biotechnology potential of lactobacilli through comparative genomics of 213 strains and associated genera.</title>
        <authorList>
            <person name="Sun Z."/>
            <person name="Harris H.M."/>
            <person name="McCann A."/>
            <person name="Guo C."/>
            <person name="Argimon S."/>
            <person name="Zhang W."/>
            <person name="Yang X."/>
            <person name="Jeffery I.B."/>
            <person name="Cooney J.C."/>
            <person name="Kagawa T.F."/>
            <person name="Liu W."/>
            <person name="Song Y."/>
            <person name="Salvetti E."/>
            <person name="Wrobel A."/>
            <person name="Rasinkangas P."/>
            <person name="Parkhill J."/>
            <person name="Rea M.C."/>
            <person name="O'Sullivan O."/>
            <person name="Ritari J."/>
            <person name="Douillard F.P."/>
            <person name="Paul Ross R."/>
            <person name="Yang R."/>
            <person name="Briner A.E."/>
            <person name="Felis G.E."/>
            <person name="de Vos W.M."/>
            <person name="Barrangou R."/>
            <person name="Klaenhammer T.R."/>
            <person name="Caufield P.W."/>
            <person name="Cui Y."/>
            <person name="Zhang H."/>
            <person name="O'Toole P.W."/>
        </authorList>
    </citation>
    <scope>NUCLEOTIDE SEQUENCE [LARGE SCALE GENOMIC DNA]</scope>
    <source>
        <strain evidence="1 2">DSM 16761</strain>
    </source>
</reference>
<sequence>MLHAVTLAEKLMWFHSQLQYSSKILEPFFSGFGKSKADGCSRSVWCKVKIEITVVEINATNREMSSGPQAKLIS</sequence>